<proteinExistence type="inferred from homology"/>
<dbReference type="GO" id="GO:0003677">
    <property type="term" value="F:DNA binding"/>
    <property type="evidence" value="ECO:0007669"/>
    <property type="project" value="InterPro"/>
</dbReference>
<accession>A0AAX2BQH8</accession>
<dbReference type="EMBL" id="FLDK01000001">
    <property type="protein sequence ID" value="SBG83169.1"/>
    <property type="molecule type" value="Genomic_DNA"/>
</dbReference>
<sequence length="360" mass="41535">MMVTQDFQPDWVSPPGDTIIDLMDEHGISDEELSKKIGLSLDRGQQLLEGKLRLNPSLADKLEELFSVSTDFWIRREDAYRRQIEHIQKVNSDWLESLPVRDMMEFGWIPKTTTRESKFRHCLSFFGIHSVSEFFHKIHSDAPLVAFRKSLNLTTEPVADLVWLTRAEQLSAKQVCAEWNKKALQALLPELRRATNEPDMGIFIPHIRRLLATAGVSLIVLPTPKGCRASGATCFFTPDRATLVMSFRYLTDDHFWFTLFHEIGHLILHEAVQVRAEGKEGLSTEEEKEADTFAVDVLIPEEYRQQLRRYGVRHWRDIVRTARKIGVSKGIVLGYLQHEGNIPFSHLNRLKVRYSKEDIV</sequence>
<dbReference type="AlphaFoldDB" id="A0AAX2BQH8"/>
<dbReference type="InterPro" id="IPR001387">
    <property type="entry name" value="Cro/C1-type_HTH"/>
</dbReference>
<dbReference type="RefSeq" id="WP_064182124.1">
    <property type="nucleotide sequence ID" value="NZ_CAAGTA010000009.1"/>
</dbReference>
<evidence type="ECO:0000313" key="3">
    <source>
        <dbReference type="EMBL" id="SBG83169.1"/>
    </source>
</evidence>
<evidence type="ECO:0000259" key="2">
    <source>
        <dbReference type="PROSITE" id="PS50943"/>
    </source>
</evidence>
<comment type="caution">
    <text evidence="3">The sequence shown here is derived from an EMBL/GenBank/DDBJ whole genome shotgun (WGS) entry which is preliminary data.</text>
</comment>
<reference evidence="3 4" key="1">
    <citation type="submission" date="2016-04" db="EMBL/GenBank/DDBJ databases">
        <authorList>
            <consortium name="Pathogen Informatics"/>
        </authorList>
    </citation>
    <scope>NUCLEOTIDE SEQUENCE [LARGE SCALE GENOMIC DNA]</scope>
    <source>
        <strain evidence="4">k480</strain>
    </source>
</reference>
<dbReference type="PANTHER" id="PTHR43236:SF2">
    <property type="entry name" value="BLL0069 PROTEIN"/>
    <property type="match status" value="1"/>
</dbReference>
<dbReference type="InterPro" id="IPR010359">
    <property type="entry name" value="IrrE_HExxH"/>
</dbReference>
<name>A0AAX2BQH8_KLEPN</name>
<evidence type="ECO:0000256" key="1">
    <source>
        <dbReference type="ARBA" id="ARBA00007227"/>
    </source>
</evidence>
<dbReference type="Gene3D" id="1.10.10.2910">
    <property type="match status" value="1"/>
</dbReference>
<feature type="domain" description="HTH cro/C1-type" evidence="2">
    <location>
        <begin position="19"/>
        <end position="73"/>
    </location>
</feature>
<dbReference type="InterPro" id="IPR010982">
    <property type="entry name" value="Lambda_DNA-bd_dom_sf"/>
</dbReference>
<gene>
    <name evidence="3" type="ORF">SAMEA2273558_00034</name>
</gene>
<dbReference type="Pfam" id="PF06114">
    <property type="entry name" value="Peptidase_M78"/>
    <property type="match status" value="1"/>
</dbReference>
<dbReference type="CDD" id="cd00093">
    <property type="entry name" value="HTH_XRE"/>
    <property type="match status" value="1"/>
</dbReference>
<comment type="similarity">
    <text evidence="1">Belongs to the short-chain fatty acyl-CoA assimilation regulator (ScfR) family.</text>
</comment>
<dbReference type="Gene3D" id="1.10.260.40">
    <property type="entry name" value="lambda repressor-like DNA-binding domains"/>
    <property type="match status" value="1"/>
</dbReference>
<organism evidence="3 4">
    <name type="scientific">Klebsiella pneumoniae</name>
    <dbReference type="NCBI Taxonomy" id="573"/>
    <lineage>
        <taxon>Bacteria</taxon>
        <taxon>Pseudomonadati</taxon>
        <taxon>Pseudomonadota</taxon>
        <taxon>Gammaproteobacteria</taxon>
        <taxon>Enterobacterales</taxon>
        <taxon>Enterobacteriaceae</taxon>
        <taxon>Klebsiella/Raoultella group</taxon>
        <taxon>Klebsiella</taxon>
        <taxon>Klebsiella pneumoniae complex</taxon>
    </lineage>
</organism>
<evidence type="ECO:0000313" key="4">
    <source>
        <dbReference type="Proteomes" id="UP000077826"/>
    </source>
</evidence>
<dbReference type="SUPFAM" id="SSF47413">
    <property type="entry name" value="lambda repressor-like DNA-binding domains"/>
    <property type="match status" value="1"/>
</dbReference>
<dbReference type="PROSITE" id="PS50943">
    <property type="entry name" value="HTH_CROC1"/>
    <property type="match status" value="1"/>
</dbReference>
<dbReference type="InterPro" id="IPR052345">
    <property type="entry name" value="Rad_response_metalloprotease"/>
</dbReference>
<protein>
    <submittedName>
        <fullName evidence="3">Plasmid maintenance system antidote protein</fullName>
    </submittedName>
</protein>
<dbReference type="PANTHER" id="PTHR43236">
    <property type="entry name" value="ANTITOXIN HIGA1"/>
    <property type="match status" value="1"/>
</dbReference>
<dbReference type="Proteomes" id="UP000077826">
    <property type="component" value="Unassembled WGS sequence"/>
</dbReference>